<keyword evidence="12" id="KW-1185">Reference proteome</keyword>
<dbReference type="PROSITE" id="PS50893">
    <property type="entry name" value="ABC_TRANSPORTER_2"/>
    <property type="match status" value="1"/>
</dbReference>
<keyword evidence="3" id="KW-0813">Transport</keyword>
<dbReference type="Gene3D" id="3.40.50.300">
    <property type="entry name" value="P-loop containing nucleotide triphosphate hydrolases"/>
    <property type="match status" value="1"/>
</dbReference>
<dbReference type="Pfam" id="PF00005">
    <property type="entry name" value="ABC_tran"/>
    <property type="match status" value="1"/>
</dbReference>
<dbReference type="InterPro" id="IPR003593">
    <property type="entry name" value="AAA+_ATPase"/>
</dbReference>
<gene>
    <name evidence="11" type="ORF">GCM10022402_24600</name>
</gene>
<dbReference type="PROSITE" id="PS00211">
    <property type="entry name" value="ABC_TRANSPORTER_1"/>
    <property type="match status" value="1"/>
</dbReference>
<evidence type="ECO:0000256" key="4">
    <source>
        <dbReference type="ARBA" id="ARBA00022475"/>
    </source>
</evidence>
<dbReference type="InterPro" id="IPR013563">
    <property type="entry name" value="Oligopep_ABC_C"/>
</dbReference>
<dbReference type="CDD" id="cd03257">
    <property type="entry name" value="ABC_NikE_OppD_transporters"/>
    <property type="match status" value="1"/>
</dbReference>
<feature type="domain" description="ABC transporter" evidence="10">
    <location>
        <begin position="11"/>
        <end position="273"/>
    </location>
</feature>
<keyword evidence="8" id="KW-1278">Translocase</keyword>
<proteinExistence type="inferred from homology"/>
<keyword evidence="7 11" id="KW-0067">ATP-binding</keyword>
<dbReference type="InterPro" id="IPR017871">
    <property type="entry name" value="ABC_transporter-like_CS"/>
</dbReference>
<dbReference type="Proteomes" id="UP001500908">
    <property type="component" value="Unassembled WGS sequence"/>
</dbReference>
<evidence type="ECO:0000259" key="10">
    <source>
        <dbReference type="PROSITE" id="PS50893"/>
    </source>
</evidence>
<dbReference type="InterPro" id="IPR003439">
    <property type="entry name" value="ABC_transporter-like_ATP-bd"/>
</dbReference>
<keyword evidence="5" id="KW-0997">Cell inner membrane</keyword>
<comment type="subcellular location">
    <subcellularLocation>
        <location evidence="1">Cell membrane</location>
        <topology evidence="1">Peripheral membrane protein</topology>
    </subcellularLocation>
</comment>
<keyword evidence="9" id="KW-0472">Membrane</keyword>
<name>A0ABP7FQK6_9ACTN</name>
<protein>
    <submittedName>
        <fullName evidence="11">ABC transporter ATP-binding protein</fullName>
    </submittedName>
</protein>
<evidence type="ECO:0000256" key="7">
    <source>
        <dbReference type="ARBA" id="ARBA00022840"/>
    </source>
</evidence>
<dbReference type="SUPFAM" id="SSF52540">
    <property type="entry name" value="P-loop containing nucleoside triphosphate hydrolases"/>
    <property type="match status" value="1"/>
</dbReference>
<organism evidence="11 12">
    <name type="scientific">Salinactinospora qingdaonensis</name>
    <dbReference type="NCBI Taxonomy" id="702744"/>
    <lineage>
        <taxon>Bacteria</taxon>
        <taxon>Bacillati</taxon>
        <taxon>Actinomycetota</taxon>
        <taxon>Actinomycetes</taxon>
        <taxon>Streptosporangiales</taxon>
        <taxon>Nocardiopsidaceae</taxon>
        <taxon>Salinactinospora</taxon>
    </lineage>
</organism>
<evidence type="ECO:0000313" key="11">
    <source>
        <dbReference type="EMBL" id="GAA3743982.1"/>
    </source>
</evidence>
<evidence type="ECO:0000256" key="3">
    <source>
        <dbReference type="ARBA" id="ARBA00022448"/>
    </source>
</evidence>
<keyword evidence="4" id="KW-1003">Cell membrane</keyword>
<keyword evidence="6" id="KW-0547">Nucleotide-binding</keyword>
<evidence type="ECO:0000313" key="12">
    <source>
        <dbReference type="Proteomes" id="UP001500908"/>
    </source>
</evidence>
<evidence type="ECO:0000256" key="8">
    <source>
        <dbReference type="ARBA" id="ARBA00022967"/>
    </source>
</evidence>
<evidence type="ECO:0000256" key="6">
    <source>
        <dbReference type="ARBA" id="ARBA00022741"/>
    </source>
</evidence>
<comment type="similarity">
    <text evidence="2">Belongs to the ABC transporter superfamily.</text>
</comment>
<dbReference type="InterPro" id="IPR027417">
    <property type="entry name" value="P-loop_NTPase"/>
</dbReference>
<sequence>MTVPSTGAPLVEVKGLRTHFTTDETTVQAVDGVDLTIRRGRTLCVVGESGCGKSVTARSILQLVEPPGRIVDGSILLHHPAEDGSSQPPVDLAALSPHGRRIRDIRGKDIAMIFQEPMSSLSLVHRVGSQIGEALRVHSDISRKEARRRAVELLGTVGIPDPAKRADAYPFQLSGGMCQRVMIAMALACDPALLIADEPTTALDVTTQAQIMDLLRGLQRETGMAIMFITHDMGVVAEMADDVAVMYLGTVVEKGPVDDVFHAPKHPYTRALLDSIPKIGSARRQRLPSIRGTVPDPARRPSGCVFHNRCAEFMPGRCDVTLPPPVAVAPDREVRCLLHGSTDDQPAAPATATSKEQR</sequence>
<dbReference type="PANTHER" id="PTHR43297:SF14">
    <property type="entry name" value="ATPASE AAA-TYPE CORE DOMAIN-CONTAINING PROTEIN"/>
    <property type="match status" value="1"/>
</dbReference>
<comment type="caution">
    <text evidence="11">The sequence shown here is derived from an EMBL/GenBank/DDBJ whole genome shotgun (WGS) entry which is preliminary data.</text>
</comment>
<evidence type="ECO:0000256" key="1">
    <source>
        <dbReference type="ARBA" id="ARBA00004202"/>
    </source>
</evidence>
<dbReference type="NCBIfam" id="TIGR01727">
    <property type="entry name" value="oligo_HPY"/>
    <property type="match status" value="1"/>
</dbReference>
<dbReference type="InterPro" id="IPR050388">
    <property type="entry name" value="ABC_Ni/Peptide_Import"/>
</dbReference>
<evidence type="ECO:0000256" key="2">
    <source>
        <dbReference type="ARBA" id="ARBA00005417"/>
    </source>
</evidence>
<dbReference type="GO" id="GO:0005524">
    <property type="term" value="F:ATP binding"/>
    <property type="evidence" value="ECO:0007669"/>
    <property type="project" value="UniProtKB-KW"/>
</dbReference>
<evidence type="ECO:0000256" key="9">
    <source>
        <dbReference type="ARBA" id="ARBA00023136"/>
    </source>
</evidence>
<evidence type="ECO:0000256" key="5">
    <source>
        <dbReference type="ARBA" id="ARBA00022519"/>
    </source>
</evidence>
<dbReference type="PANTHER" id="PTHR43297">
    <property type="entry name" value="OLIGOPEPTIDE TRANSPORT ATP-BINDING PROTEIN APPD"/>
    <property type="match status" value="1"/>
</dbReference>
<dbReference type="EMBL" id="BAABDD010000009">
    <property type="protein sequence ID" value="GAA3743982.1"/>
    <property type="molecule type" value="Genomic_DNA"/>
</dbReference>
<reference evidence="12" key="1">
    <citation type="journal article" date="2019" name="Int. J. Syst. Evol. Microbiol.">
        <title>The Global Catalogue of Microorganisms (GCM) 10K type strain sequencing project: providing services to taxonomists for standard genome sequencing and annotation.</title>
        <authorList>
            <consortium name="The Broad Institute Genomics Platform"/>
            <consortium name="The Broad Institute Genome Sequencing Center for Infectious Disease"/>
            <person name="Wu L."/>
            <person name="Ma J."/>
        </authorList>
    </citation>
    <scope>NUCLEOTIDE SEQUENCE [LARGE SCALE GENOMIC DNA]</scope>
    <source>
        <strain evidence="12">JCM 17137</strain>
    </source>
</reference>
<dbReference type="SMART" id="SM00382">
    <property type="entry name" value="AAA"/>
    <property type="match status" value="1"/>
</dbReference>
<dbReference type="Pfam" id="PF08352">
    <property type="entry name" value="oligo_HPY"/>
    <property type="match status" value="1"/>
</dbReference>
<accession>A0ABP7FQK6</accession>
<dbReference type="RefSeq" id="WP_344971061.1">
    <property type="nucleotide sequence ID" value="NZ_BAABDD010000009.1"/>
</dbReference>